<comment type="caution">
    <text evidence="3">The sequence shown here is derived from an EMBL/GenBank/DDBJ whole genome shotgun (WGS) entry which is preliminary data.</text>
</comment>
<feature type="chain" id="PRO_5047056116" evidence="2">
    <location>
        <begin position="27"/>
        <end position="266"/>
    </location>
</feature>
<sequence>MPRLSSAARLAAALLLTVLLAPAAFAVGHLVELDIVDRDSGEVLPVYRHEGRHYVAGRPGTRYAVAVRNRTGERVLTVVSVDGVNVVNGATASWHQSGYVLAPWQRYEIIGWRKSVKQVAAFDFTSLGDAYATRTGRPAQVGVIGVAVFREHRPEPPPLAPQWSESERREAPAAADAAGTTAARSAPAPAEKLGTGHGRRESSRVTHTGFERAQPQPDEVITLHYDSRENLVALGVIPSPHPAPPRPFPDSPDERLGFVPDPPRRR</sequence>
<reference evidence="3" key="1">
    <citation type="submission" date="2022-05" db="EMBL/GenBank/DDBJ databases">
        <title>Schlegelella sp. nov., isolated from mangrove soil.</title>
        <authorList>
            <person name="Liu Y."/>
            <person name="Ge X."/>
            <person name="Liu W."/>
        </authorList>
    </citation>
    <scope>NUCLEOTIDE SEQUENCE</scope>
    <source>
        <strain evidence="3">S2-27</strain>
    </source>
</reference>
<feature type="region of interest" description="Disordered" evidence="1">
    <location>
        <begin position="152"/>
        <end position="218"/>
    </location>
</feature>
<feature type="region of interest" description="Disordered" evidence="1">
    <location>
        <begin position="234"/>
        <end position="266"/>
    </location>
</feature>
<feature type="compositionally biased region" description="Low complexity" evidence="1">
    <location>
        <begin position="172"/>
        <end position="190"/>
    </location>
</feature>
<dbReference type="RefSeq" id="WP_251778622.1">
    <property type="nucleotide sequence ID" value="NZ_JAMKFE010000006.1"/>
</dbReference>
<evidence type="ECO:0000313" key="4">
    <source>
        <dbReference type="Proteomes" id="UP001165541"/>
    </source>
</evidence>
<keyword evidence="2" id="KW-0732">Signal</keyword>
<dbReference type="Proteomes" id="UP001165541">
    <property type="component" value="Unassembled WGS sequence"/>
</dbReference>
<keyword evidence="4" id="KW-1185">Reference proteome</keyword>
<accession>A0ABT0YPZ7</accession>
<evidence type="ECO:0000256" key="1">
    <source>
        <dbReference type="SAM" id="MobiDB-lite"/>
    </source>
</evidence>
<name>A0ABT0YPZ7_9BURK</name>
<protein>
    <submittedName>
        <fullName evidence="3">Uncharacterized protein</fullName>
    </submittedName>
</protein>
<dbReference type="EMBL" id="JAMKFE010000006">
    <property type="protein sequence ID" value="MCM5680206.1"/>
    <property type="molecule type" value="Genomic_DNA"/>
</dbReference>
<organism evidence="3 4">
    <name type="scientific">Caldimonas mangrovi</name>
    <dbReference type="NCBI Taxonomy" id="2944811"/>
    <lineage>
        <taxon>Bacteria</taxon>
        <taxon>Pseudomonadati</taxon>
        <taxon>Pseudomonadota</taxon>
        <taxon>Betaproteobacteria</taxon>
        <taxon>Burkholderiales</taxon>
        <taxon>Sphaerotilaceae</taxon>
        <taxon>Caldimonas</taxon>
    </lineage>
</organism>
<feature type="compositionally biased region" description="Pro residues" evidence="1">
    <location>
        <begin position="239"/>
        <end position="250"/>
    </location>
</feature>
<proteinExistence type="predicted"/>
<evidence type="ECO:0000313" key="3">
    <source>
        <dbReference type="EMBL" id="MCM5680206.1"/>
    </source>
</evidence>
<gene>
    <name evidence="3" type="ORF">M8A51_11755</name>
</gene>
<feature type="signal peptide" evidence="2">
    <location>
        <begin position="1"/>
        <end position="26"/>
    </location>
</feature>
<evidence type="ECO:0000256" key="2">
    <source>
        <dbReference type="SAM" id="SignalP"/>
    </source>
</evidence>